<keyword evidence="1" id="KW-1133">Transmembrane helix</keyword>
<name>A0A941EQ57_9ACTN</name>
<dbReference type="RefSeq" id="WP_212530382.1">
    <property type="nucleotide sequence ID" value="NZ_JAGSOG010000114.1"/>
</dbReference>
<gene>
    <name evidence="2" type="ORF">KDL01_21640</name>
</gene>
<protein>
    <submittedName>
        <fullName evidence="2">Uncharacterized protein</fullName>
    </submittedName>
</protein>
<comment type="caution">
    <text evidence="2">The sequence shown here is derived from an EMBL/GenBank/DDBJ whole genome shotgun (WGS) entry which is preliminary data.</text>
</comment>
<sequence length="175" mass="19193">MGPQDAISDYCPHCRRSDRIVRAVDVRQDAAASPLSSVDVALPGYEMWSGMLVGGVALLFLGAMATLGSAGLDGNDVAGVLMAAAMVLGAVGYARTRRNVARMRSLEPIVRDYHADALYCEHCARIHFRTHRLPPGVDSRVAWTVPDYRRELWYACGFAKTRAWGPAGERPRRHP</sequence>
<feature type="transmembrane region" description="Helical" evidence="1">
    <location>
        <begin position="77"/>
        <end position="94"/>
    </location>
</feature>
<evidence type="ECO:0000313" key="2">
    <source>
        <dbReference type="EMBL" id="MBR7835892.1"/>
    </source>
</evidence>
<accession>A0A941EQ57</accession>
<organism evidence="2 3">
    <name type="scientific">Actinospica durhamensis</name>
    <dbReference type="NCBI Taxonomy" id="1508375"/>
    <lineage>
        <taxon>Bacteria</taxon>
        <taxon>Bacillati</taxon>
        <taxon>Actinomycetota</taxon>
        <taxon>Actinomycetes</taxon>
        <taxon>Catenulisporales</taxon>
        <taxon>Actinospicaceae</taxon>
        <taxon>Actinospica</taxon>
    </lineage>
</organism>
<proteinExistence type="predicted"/>
<evidence type="ECO:0000256" key="1">
    <source>
        <dbReference type="SAM" id="Phobius"/>
    </source>
</evidence>
<reference evidence="2" key="1">
    <citation type="submission" date="2021-04" db="EMBL/GenBank/DDBJ databases">
        <title>Genome based classification of Actinospica acidithermotolerans sp. nov., an actinobacterium isolated from an Indonesian hot spring.</title>
        <authorList>
            <person name="Kusuma A.B."/>
            <person name="Putra K.E."/>
            <person name="Nafisah S."/>
            <person name="Loh J."/>
            <person name="Nouioui I."/>
            <person name="Goodfellow M."/>
        </authorList>
    </citation>
    <scope>NUCLEOTIDE SEQUENCE</scope>
    <source>
        <strain evidence="2">CSCA 57</strain>
    </source>
</reference>
<dbReference type="AlphaFoldDB" id="A0A941EQ57"/>
<evidence type="ECO:0000313" key="3">
    <source>
        <dbReference type="Proteomes" id="UP000675781"/>
    </source>
</evidence>
<dbReference type="EMBL" id="JAGSOG010000114">
    <property type="protein sequence ID" value="MBR7835892.1"/>
    <property type="molecule type" value="Genomic_DNA"/>
</dbReference>
<keyword evidence="1" id="KW-0472">Membrane</keyword>
<keyword evidence="3" id="KW-1185">Reference proteome</keyword>
<feature type="transmembrane region" description="Helical" evidence="1">
    <location>
        <begin position="51"/>
        <end position="71"/>
    </location>
</feature>
<dbReference type="Proteomes" id="UP000675781">
    <property type="component" value="Unassembled WGS sequence"/>
</dbReference>
<keyword evidence="1" id="KW-0812">Transmembrane</keyword>